<comment type="caution">
    <text evidence="2">The sequence shown here is derived from an EMBL/GenBank/DDBJ whole genome shotgun (WGS) entry which is preliminary data.</text>
</comment>
<gene>
    <name evidence="1" type="ORF">EDS130_LOCUS46129</name>
    <name evidence="2" type="ORF">XAT740_LOCUS59147</name>
</gene>
<protein>
    <submittedName>
        <fullName evidence="2">Uncharacterized protein</fullName>
    </submittedName>
</protein>
<evidence type="ECO:0000313" key="1">
    <source>
        <dbReference type="EMBL" id="CAF1552944.1"/>
    </source>
</evidence>
<dbReference type="InterPro" id="IPR036397">
    <property type="entry name" value="RNaseH_sf"/>
</dbReference>
<dbReference type="AlphaFoldDB" id="A0A816GCN6"/>
<evidence type="ECO:0000313" key="2">
    <source>
        <dbReference type="EMBL" id="CAF1673508.1"/>
    </source>
</evidence>
<name>A0A816GCN6_ADIRI</name>
<dbReference type="EMBL" id="CAJNOJ010001561">
    <property type="protein sequence ID" value="CAF1552944.1"/>
    <property type="molecule type" value="Genomic_DNA"/>
</dbReference>
<dbReference type="Proteomes" id="UP000663828">
    <property type="component" value="Unassembled WGS sequence"/>
</dbReference>
<dbReference type="GO" id="GO:0003676">
    <property type="term" value="F:nucleic acid binding"/>
    <property type="evidence" value="ECO:0007669"/>
    <property type="project" value="InterPro"/>
</dbReference>
<dbReference type="OrthoDB" id="25402at2759"/>
<reference evidence="2" key="1">
    <citation type="submission" date="2021-02" db="EMBL/GenBank/DDBJ databases">
        <authorList>
            <person name="Nowell W R."/>
        </authorList>
    </citation>
    <scope>NUCLEOTIDE SEQUENCE</scope>
</reference>
<evidence type="ECO:0000313" key="3">
    <source>
        <dbReference type="Proteomes" id="UP000663828"/>
    </source>
</evidence>
<keyword evidence="3" id="KW-1185">Reference proteome</keyword>
<proteinExistence type="predicted"/>
<organism evidence="2 3">
    <name type="scientific">Adineta ricciae</name>
    <name type="common">Rotifer</name>
    <dbReference type="NCBI Taxonomy" id="249248"/>
    <lineage>
        <taxon>Eukaryota</taxon>
        <taxon>Metazoa</taxon>
        <taxon>Spiralia</taxon>
        <taxon>Gnathifera</taxon>
        <taxon>Rotifera</taxon>
        <taxon>Eurotatoria</taxon>
        <taxon>Bdelloidea</taxon>
        <taxon>Adinetida</taxon>
        <taxon>Adinetidae</taxon>
        <taxon>Adineta</taxon>
    </lineage>
</organism>
<dbReference type="EMBL" id="CAJNOR010013476">
    <property type="protein sequence ID" value="CAF1673508.1"/>
    <property type="molecule type" value="Genomic_DNA"/>
</dbReference>
<dbReference type="Gene3D" id="3.30.420.10">
    <property type="entry name" value="Ribonuclease H-like superfamily/Ribonuclease H"/>
    <property type="match status" value="1"/>
</dbReference>
<accession>A0A816GCN6</accession>
<dbReference type="Proteomes" id="UP000663852">
    <property type="component" value="Unassembled WGS sequence"/>
</dbReference>
<sequence>MYEGAVKQKRKFPQKVMDWLGVCSKGVSPLIIFEDGWVDHARYIREVLPIALEYGDQVFGDQRTFQQDGTKPHIHHLTQQWRRDNFPVFIDKDHWPPKSPDFNPLDYSILDEFAPVIYCDKVKCKKTLIEEPKRSVKKIRPEVVFESCTSWTK</sequence>